<reference evidence="2" key="1">
    <citation type="submission" date="2023-01" db="EMBL/GenBank/DDBJ databases">
        <title>The chitinases involved in constricting ring structure development in the nematode-trapping fungus Drechslerella dactyloides.</title>
        <authorList>
            <person name="Wang R."/>
            <person name="Zhang L."/>
            <person name="Tang P."/>
            <person name="Li S."/>
            <person name="Liang L."/>
        </authorList>
    </citation>
    <scope>NUCLEOTIDE SEQUENCE</scope>
    <source>
        <strain evidence="2">YMF1.00031</strain>
    </source>
</reference>
<organism evidence="2 3">
    <name type="scientific">Drechslerella dactyloides</name>
    <name type="common">Nematode-trapping fungus</name>
    <name type="synonym">Arthrobotrys dactyloides</name>
    <dbReference type="NCBI Taxonomy" id="74499"/>
    <lineage>
        <taxon>Eukaryota</taxon>
        <taxon>Fungi</taxon>
        <taxon>Dikarya</taxon>
        <taxon>Ascomycota</taxon>
        <taxon>Pezizomycotina</taxon>
        <taxon>Orbiliomycetes</taxon>
        <taxon>Orbiliales</taxon>
        <taxon>Orbiliaceae</taxon>
        <taxon>Drechslerella</taxon>
    </lineage>
</organism>
<dbReference type="EMBL" id="JAQGDS010000002">
    <property type="protein sequence ID" value="KAJ6263019.1"/>
    <property type="molecule type" value="Genomic_DNA"/>
</dbReference>
<gene>
    <name evidence="2" type="ORF">Dda_1577</name>
</gene>
<keyword evidence="3" id="KW-1185">Reference proteome</keyword>
<accession>A0AAD6NLJ2</accession>
<dbReference type="AlphaFoldDB" id="A0AAD6NLJ2"/>
<name>A0AAD6NLJ2_DREDA</name>
<evidence type="ECO:0000256" key="1">
    <source>
        <dbReference type="SAM" id="SignalP"/>
    </source>
</evidence>
<protein>
    <recommendedName>
        <fullName evidence="4">Secreted protein</fullName>
    </recommendedName>
</protein>
<evidence type="ECO:0000313" key="3">
    <source>
        <dbReference type="Proteomes" id="UP001221413"/>
    </source>
</evidence>
<comment type="caution">
    <text evidence="2">The sequence shown here is derived from an EMBL/GenBank/DDBJ whole genome shotgun (WGS) entry which is preliminary data.</text>
</comment>
<proteinExistence type="predicted"/>
<feature type="chain" id="PRO_5041944022" description="Secreted protein" evidence="1">
    <location>
        <begin position="24"/>
        <end position="159"/>
    </location>
</feature>
<sequence length="159" mass="18179">MNFLFTSLLSLLTFLLVTPTATAFGPYEARDFEYYVSQSPKRVSYSSFQFYDGTSKICTVCKYATRSYDSSYGSASPLPTEYVECENKNVKWKYQKDGQIIYVEFGYYQPSSNYNNEPDYVRIQANGTVIPTGCAPSGYYGYKCTPRETRYLTDFVAVI</sequence>
<evidence type="ECO:0008006" key="4">
    <source>
        <dbReference type="Google" id="ProtNLM"/>
    </source>
</evidence>
<dbReference type="Proteomes" id="UP001221413">
    <property type="component" value="Unassembled WGS sequence"/>
</dbReference>
<feature type="signal peptide" evidence="1">
    <location>
        <begin position="1"/>
        <end position="23"/>
    </location>
</feature>
<keyword evidence="1" id="KW-0732">Signal</keyword>
<evidence type="ECO:0000313" key="2">
    <source>
        <dbReference type="EMBL" id="KAJ6263019.1"/>
    </source>
</evidence>